<dbReference type="EMBL" id="CATQJA010002619">
    <property type="protein sequence ID" value="CAJ0573514.1"/>
    <property type="molecule type" value="Genomic_DNA"/>
</dbReference>
<dbReference type="Pfam" id="PF03098">
    <property type="entry name" value="An_peroxidase"/>
    <property type="match status" value="2"/>
</dbReference>
<dbReference type="FunFam" id="1.10.640.10:FF:000003">
    <property type="entry name" value="chorion peroxidase"/>
    <property type="match status" value="1"/>
</dbReference>
<dbReference type="FunFam" id="1.10.640.10:FF:000006">
    <property type="entry name" value="Double oxidase: two peroxidase domains"/>
    <property type="match status" value="1"/>
</dbReference>
<keyword evidence="3" id="KW-0575">Peroxidase</keyword>
<evidence type="ECO:0000256" key="1">
    <source>
        <dbReference type="ARBA" id="ARBA00004613"/>
    </source>
</evidence>
<evidence type="ECO:0000256" key="5">
    <source>
        <dbReference type="PIRSR" id="PIRSR619791-2"/>
    </source>
</evidence>
<dbReference type="CDD" id="cd09823">
    <property type="entry name" value="peroxinectin_like"/>
    <property type="match status" value="2"/>
</dbReference>
<organism evidence="7 8">
    <name type="scientific">Mesorhabditis spiculigera</name>
    <dbReference type="NCBI Taxonomy" id="96644"/>
    <lineage>
        <taxon>Eukaryota</taxon>
        <taxon>Metazoa</taxon>
        <taxon>Ecdysozoa</taxon>
        <taxon>Nematoda</taxon>
        <taxon>Chromadorea</taxon>
        <taxon>Rhabditida</taxon>
        <taxon>Rhabditina</taxon>
        <taxon>Rhabditomorpha</taxon>
        <taxon>Rhabditoidea</taxon>
        <taxon>Rhabditidae</taxon>
        <taxon>Mesorhabditinae</taxon>
        <taxon>Mesorhabditis</taxon>
    </lineage>
</organism>
<comment type="caution">
    <text evidence="7">The sequence shown here is derived from an EMBL/GenBank/DDBJ whole genome shotgun (WGS) entry which is preliminary data.</text>
</comment>
<keyword evidence="4 6" id="KW-0732">Signal</keyword>
<dbReference type="Gene3D" id="1.10.640.10">
    <property type="entry name" value="Haem peroxidase domain superfamily, animal type"/>
    <property type="match status" value="2"/>
</dbReference>
<evidence type="ECO:0000256" key="4">
    <source>
        <dbReference type="ARBA" id="ARBA00022729"/>
    </source>
</evidence>
<protein>
    <recommendedName>
        <fullName evidence="9">Peroxidase</fullName>
    </recommendedName>
</protein>
<dbReference type="Proteomes" id="UP001177023">
    <property type="component" value="Unassembled WGS sequence"/>
</dbReference>
<keyword evidence="3" id="KW-0560">Oxidoreductase</keyword>
<evidence type="ECO:0000313" key="7">
    <source>
        <dbReference type="EMBL" id="CAJ0573514.1"/>
    </source>
</evidence>
<keyword evidence="8" id="KW-1185">Reference proteome</keyword>
<dbReference type="PANTHER" id="PTHR11475:SF133">
    <property type="entry name" value="PEROXIDASE"/>
    <property type="match status" value="1"/>
</dbReference>
<dbReference type="PANTHER" id="PTHR11475">
    <property type="entry name" value="OXIDASE/PEROXIDASE"/>
    <property type="match status" value="1"/>
</dbReference>
<dbReference type="GO" id="GO:0005576">
    <property type="term" value="C:extracellular region"/>
    <property type="evidence" value="ECO:0007669"/>
    <property type="project" value="UniProtKB-SubCell"/>
</dbReference>
<evidence type="ECO:0000313" key="8">
    <source>
        <dbReference type="Proteomes" id="UP001177023"/>
    </source>
</evidence>
<feature type="binding site" description="axial binding residue" evidence="5">
    <location>
        <position position="1185"/>
    </location>
    <ligand>
        <name>heme b</name>
        <dbReference type="ChEBI" id="CHEBI:60344"/>
    </ligand>
    <ligandPart>
        <name>Fe</name>
        <dbReference type="ChEBI" id="CHEBI:18248"/>
    </ligandPart>
</feature>
<evidence type="ECO:0000256" key="3">
    <source>
        <dbReference type="ARBA" id="ARBA00022559"/>
    </source>
</evidence>
<dbReference type="PROSITE" id="PS50292">
    <property type="entry name" value="PEROXIDASE_3"/>
    <property type="match status" value="2"/>
</dbReference>
<evidence type="ECO:0000256" key="6">
    <source>
        <dbReference type="SAM" id="SignalP"/>
    </source>
</evidence>
<comment type="subcellular location">
    <subcellularLocation>
        <location evidence="1">Secreted</location>
    </subcellularLocation>
</comment>
<keyword evidence="5" id="KW-0349">Heme</keyword>
<keyword evidence="5" id="KW-0479">Metal-binding</keyword>
<proteinExistence type="predicted"/>
<dbReference type="GO" id="GO:0006979">
    <property type="term" value="P:response to oxidative stress"/>
    <property type="evidence" value="ECO:0007669"/>
    <property type="project" value="InterPro"/>
</dbReference>
<reference evidence="7" key="1">
    <citation type="submission" date="2023-06" db="EMBL/GenBank/DDBJ databases">
        <authorList>
            <person name="Delattre M."/>
        </authorList>
    </citation>
    <scope>NUCLEOTIDE SEQUENCE</scope>
    <source>
        <strain evidence="7">AF72</strain>
    </source>
</reference>
<gene>
    <name evidence="7" type="ORF">MSPICULIGERA_LOCUS11871</name>
</gene>
<accession>A0AA36CQM8</accession>
<evidence type="ECO:0000256" key="2">
    <source>
        <dbReference type="ARBA" id="ARBA00022525"/>
    </source>
</evidence>
<dbReference type="GO" id="GO:0046872">
    <property type="term" value="F:metal ion binding"/>
    <property type="evidence" value="ECO:0007669"/>
    <property type="project" value="UniProtKB-KW"/>
</dbReference>
<keyword evidence="5" id="KW-0408">Iron</keyword>
<name>A0AA36CQM8_9BILA</name>
<keyword evidence="2" id="KW-0964">Secreted</keyword>
<evidence type="ECO:0008006" key="9">
    <source>
        <dbReference type="Google" id="ProtNLM"/>
    </source>
</evidence>
<feature type="non-terminal residue" evidence="7">
    <location>
        <position position="1"/>
    </location>
</feature>
<sequence length="1500" mass="168875">MSRYRPEMAAMVLWTLVGGGFSSNIPCGKAFPCDTASQLKASEIAVTMFGKDVDPEKHLLSKGIPNELFWVAAGEARSETLGLFNHTDAELIYSGHRLSPSADQFVLMHRVDRKASERARAAHVSVAMSKRLALLGLKERDFRLGVPNKVVETVLGAECPLPTLEQCPGTRYRSFSGVCNNVANPEWGASHTPFARFLKPDYADGITQFRAAKNGESLPPVRGISLNLFPRTSHPHQSVTTLFAQWWKFIASDMVNIVPGQSVIDGQVHSLPCCRKGFIHAECDAIDIPAADPAYRSRLNCLPHARSMPSARPHCGLGSREQANMASAFLDASTIYGSDPERARRLRNFRQGHIRTAGNAGQFPDVDASLRCQESDSRCLLSGSDDVNMLAGSAALHTLWIRQHNRIAEKLKDLNKHWSDDRLFDETRKIIVAQMQHITYKEFLPLVLGSEAAKKYGLALHSSGFDADYDMSIEGAVLNEFAVTFPYVVWSLFPSVPLYTLFNNPGRIFHSHGMEDVIRTLLTTTILRPALRMGDEMKSQFLRDNLEIGLDLVSIALKQGRDHGIPGYTAVRAQCGLGKIRAFHELEDHFAPEVRQDSITVIYEDVDDIDLLVGVMAEKPLKGSLVGPTMTCLIGKQFQRTRRGDRFWYENYFARSAFTEAQLDEIRKTTLAQVVCRNLELTKVQPNVFMVEDLYENMGIDCNSTMYEELHIKEWRDSEVRQELPVSQETIEKVMALAKTNLEDQKKRESGQIKANQKRFTRGDPLFQYSSMMRAKPEAKQLAQISELLLESTKLLIKGEMLREDEKLPELDTETLQRILPEVDVTTFINNYTAFLSPNGQKTVGECIPKMLPCDHTSRYRSYSGWCNNLQYPHFGNAFGPLKHLLPPVYDDGFDIPRWRGKSGRSLPNPRRVSNAVNEDVDIEHTRFTHMVMQFGQFLDHELTHSPAARGPNDEILNCTRCDSHETISIHCMPIRVEEGDPFFPTHYPNGEPRCLPFARSLLGQLNLGYRGQMNQLTAYIDASVMYGSTDCEAKALRSFQGGLLNFTDSLQHGTLLPQGNQEHDCRSAPRHPCFVAGDERNSHQPGLTMMHTIWMREHNRIAAQLQILNPHWTDEILYQEARRIVTAEMQNIVFSEFLPKIIGNDLLDKNDLFPKKSGYFTGYDQSCDASISQPFATAAFRFGHTLVRRMFPRMDADYRNMSDPVDLAKHFGHVEPIYNGSSGGLDSMMMGLLGTPSMAFDRHITTALRNHLFMRRGEPTSGMDLIAINMLRARDHGVQPYNDFREYCGFRRAKTFGDLRDLMDVDAVNALQEVYESVDDIDLFPGLVAERPLAGALLGSTMSCILAEQFGRLKKCDRFYYENDNQAAKFTPSQLASIRKVSLASIFCRNSRHIRTLQPHVFDLPDDLMNAQVPCTDIPAVDLDHWKDRRHCDMNGKTIALGESAHVTPCVTCTCTLDGVNCHPAKVDSCENLSRSFLLSEIAKDTSCMIQCADIVKRR</sequence>
<dbReference type="InterPro" id="IPR019791">
    <property type="entry name" value="Haem_peroxidase_animal"/>
</dbReference>
<dbReference type="GO" id="GO:0004601">
    <property type="term" value="F:peroxidase activity"/>
    <property type="evidence" value="ECO:0007669"/>
    <property type="project" value="UniProtKB-KW"/>
</dbReference>
<feature type="signal peptide" evidence="6">
    <location>
        <begin position="1"/>
        <end position="22"/>
    </location>
</feature>
<dbReference type="InterPro" id="IPR037120">
    <property type="entry name" value="Haem_peroxidase_sf_animal"/>
</dbReference>
<dbReference type="SUPFAM" id="SSF48113">
    <property type="entry name" value="Heme-dependent peroxidases"/>
    <property type="match status" value="2"/>
</dbReference>
<feature type="chain" id="PRO_5041368928" description="Peroxidase" evidence="6">
    <location>
        <begin position="23"/>
        <end position="1500"/>
    </location>
</feature>
<dbReference type="GO" id="GO:0020037">
    <property type="term" value="F:heme binding"/>
    <property type="evidence" value="ECO:0007669"/>
    <property type="project" value="InterPro"/>
</dbReference>
<dbReference type="PRINTS" id="PR00457">
    <property type="entry name" value="ANPEROXIDASE"/>
</dbReference>
<dbReference type="InterPro" id="IPR010255">
    <property type="entry name" value="Haem_peroxidase_sf"/>
</dbReference>